<evidence type="ECO:0000256" key="1">
    <source>
        <dbReference type="SAM" id="MobiDB-lite"/>
    </source>
</evidence>
<organism evidence="3 4">
    <name type="scientific">[Myrmecia] bisecta</name>
    <dbReference type="NCBI Taxonomy" id="41462"/>
    <lineage>
        <taxon>Eukaryota</taxon>
        <taxon>Viridiplantae</taxon>
        <taxon>Chlorophyta</taxon>
        <taxon>core chlorophytes</taxon>
        <taxon>Trebouxiophyceae</taxon>
        <taxon>Trebouxiales</taxon>
        <taxon>Trebouxiaceae</taxon>
        <taxon>Myrmecia</taxon>
    </lineage>
</organism>
<feature type="compositionally biased region" description="Polar residues" evidence="1">
    <location>
        <begin position="366"/>
        <end position="384"/>
    </location>
</feature>
<dbReference type="Proteomes" id="UP001489004">
    <property type="component" value="Unassembled WGS sequence"/>
</dbReference>
<feature type="region of interest" description="Disordered" evidence="1">
    <location>
        <begin position="266"/>
        <end position="289"/>
    </location>
</feature>
<gene>
    <name evidence="3" type="ORF">WJX72_001403</name>
</gene>
<accession>A0AAW1PCF9</accession>
<keyword evidence="4" id="KW-1185">Reference proteome</keyword>
<dbReference type="Pfam" id="PF12680">
    <property type="entry name" value="SnoaL_2"/>
    <property type="match status" value="1"/>
</dbReference>
<feature type="region of interest" description="Disordered" evidence="1">
    <location>
        <begin position="340"/>
        <end position="384"/>
    </location>
</feature>
<dbReference type="Gene3D" id="3.10.450.50">
    <property type="match status" value="1"/>
</dbReference>
<dbReference type="PANTHER" id="PTHR33698:SF3">
    <property type="entry name" value="OS09G0266000 PROTEIN"/>
    <property type="match status" value="1"/>
</dbReference>
<proteinExistence type="predicted"/>
<dbReference type="AlphaFoldDB" id="A0AAW1PCF9"/>
<dbReference type="EMBL" id="JALJOR010000012">
    <property type="protein sequence ID" value="KAK9807520.1"/>
    <property type="molecule type" value="Genomic_DNA"/>
</dbReference>
<feature type="domain" description="SnoaL-like" evidence="2">
    <location>
        <begin position="98"/>
        <end position="197"/>
    </location>
</feature>
<dbReference type="PANTHER" id="PTHR33698">
    <property type="entry name" value="NUCLEAR TRANSPORT FACTOR 2 (NTF2)-LIKE PROTEIN"/>
    <property type="match status" value="1"/>
</dbReference>
<dbReference type="SUPFAM" id="SSF54427">
    <property type="entry name" value="NTF2-like"/>
    <property type="match status" value="1"/>
</dbReference>
<evidence type="ECO:0000259" key="2">
    <source>
        <dbReference type="Pfam" id="PF12680"/>
    </source>
</evidence>
<comment type="caution">
    <text evidence="3">The sequence shown here is derived from an EMBL/GenBank/DDBJ whole genome shotgun (WGS) entry which is preliminary data.</text>
</comment>
<evidence type="ECO:0000313" key="4">
    <source>
        <dbReference type="Proteomes" id="UP001489004"/>
    </source>
</evidence>
<feature type="region of interest" description="Disordered" evidence="1">
    <location>
        <begin position="30"/>
        <end position="50"/>
    </location>
</feature>
<name>A0AAW1PCF9_9CHLO</name>
<reference evidence="3 4" key="1">
    <citation type="journal article" date="2024" name="Nat. Commun.">
        <title>Phylogenomics reveals the evolutionary origins of lichenization in chlorophyte algae.</title>
        <authorList>
            <person name="Puginier C."/>
            <person name="Libourel C."/>
            <person name="Otte J."/>
            <person name="Skaloud P."/>
            <person name="Haon M."/>
            <person name="Grisel S."/>
            <person name="Petersen M."/>
            <person name="Berrin J.G."/>
            <person name="Delaux P.M."/>
            <person name="Dal Grande F."/>
            <person name="Keller J."/>
        </authorList>
    </citation>
    <scope>NUCLEOTIDE SEQUENCE [LARGE SCALE GENOMIC DNA]</scope>
    <source>
        <strain evidence="3 4">SAG 2043</strain>
    </source>
</reference>
<sequence length="563" mass="61268">MQHPRALHLDSRLASASAGIARGARVTSCPHAAGLHPSSRRVATKPGSTQMPAEFTPHRQTNACRGIGVQPLSALAVDRDARRSDVPEAPEAHDIALRYFALFNQRDLDGMLRLVSPDCQHQGLAYPEPFSGRQAVRKFYGEFMNSIPPQIKLVIEDATSGDAHAVGLIWHLELDGRELPFGKGLSFFKVNTCGEICFVRESPEHFVKLQGAALPMLNIAAPMFRRLAPFVEPLVGGLANMAGLGGNTTNNGQRLLPAMSSASPFSLGSQLGPAHNYRQPSESALGNGGAEVASTEMLAARQAIADMEAVLWRTRQEKAALENKVRQMSMGYASGDRYYAERESPAQQSSTSTLTAAPSAATETSVRQSNNASEASSQPMSGANIQSQPINFSGIWIKDQQASDYESYDRALAVMKLGGLQRTTALRLIEGVEIQQTRDNMSVHFLTVVPFFKVTETFSFRGLTTMGRRDLRKGKQTASTKLIPEGVRIDMTWPEPHAGGLVDVFTSPEPNVLHIKSTISVGGASESTVQVYRREAKWQPKNKMTPGAFGLKSYPMNPWADHK</sequence>
<feature type="compositionally biased region" description="Low complexity" evidence="1">
    <location>
        <begin position="345"/>
        <end position="365"/>
    </location>
</feature>
<dbReference type="InterPro" id="IPR032710">
    <property type="entry name" value="NTF2-like_dom_sf"/>
</dbReference>
<dbReference type="InterPro" id="IPR037401">
    <property type="entry name" value="SnoaL-like"/>
</dbReference>
<protein>
    <recommendedName>
        <fullName evidence="2">SnoaL-like domain-containing protein</fullName>
    </recommendedName>
</protein>
<evidence type="ECO:0000313" key="3">
    <source>
        <dbReference type="EMBL" id="KAK9807520.1"/>
    </source>
</evidence>